<sequence length="71" mass="8037">MDPPSTSINEILHRKAQEAWIDPDNYNDILRYFPLMQNPAGSVAIDLDEPDTTSEQERTENNSGYRPGSLT</sequence>
<gene>
    <name evidence="2" type="ORF">GIL414_LOCUS4671</name>
</gene>
<evidence type="ECO:0000313" key="2">
    <source>
        <dbReference type="EMBL" id="CAF3864384.1"/>
    </source>
</evidence>
<feature type="region of interest" description="Disordered" evidence="1">
    <location>
        <begin position="43"/>
        <end position="71"/>
    </location>
</feature>
<dbReference type="Proteomes" id="UP000681720">
    <property type="component" value="Unassembled WGS sequence"/>
</dbReference>
<dbReference type="EMBL" id="CAJOBJ010001153">
    <property type="protein sequence ID" value="CAF3864384.1"/>
    <property type="molecule type" value="Genomic_DNA"/>
</dbReference>
<protein>
    <submittedName>
        <fullName evidence="2">Uncharacterized protein</fullName>
    </submittedName>
</protein>
<reference evidence="2" key="1">
    <citation type="submission" date="2021-02" db="EMBL/GenBank/DDBJ databases">
        <authorList>
            <person name="Nowell W R."/>
        </authorList>
    </citation>
    <scope>NUCLEOTIDE SEQUENCE</scope>
</reference>
<evidence type="ECO:0000313" key="3">
    <source>
        <dbReference type="Proteomes" id="UP000681720"/>
    </source>
</evidence>
<accession>A0A8S2KPH2</accession>
<organism evidence="2 3">
    <name type="scientific">Rotaria magnacalcarata</name>
    <dbReference type="NCBI Taxonomy" id="392030"/>
    <lineage>
        <taxon>Eukaryota</taxon>
        <taxon>Metazoa</taxon>
        <taxon>Spiralia</taxon>
        <taxon>Gnathifera</taxon>
        <taxon>Rotifera</taxon>
        <taxon>Eurotatoria</taxon>
        <taxon>Bdelloidea</taxon>
        <taxon>Philodinida</taxon>
        <taxon>Philodinidae</taxon>
        <taxon>Rotaria</taxon>
    </lineage>
</organism>
<evidence type="ECO:0000256" key="1">
    <source>
        <dbReference type="SAM" id="MobiDB-lite"/>
    </source>
</evidence>
<name>A0A8S2KPH2_9BILA</name>
<comment type="caution">
    <text evidence="2">The sequence shown here is derived from an EMBL/GenBank/DDBJ whole genome shotgun (WGS) entry which is preliminary data.</text>
</comment>
<proteinExistence type="predicted"/>
<dbReference type="AlphaFoldDB" id="A0A8S2KPH2"/>